<reference evidence="1 2" key="1">
    <citation type="submission" date="2017-09" db="EMBL/GenBank/DDBJ databases">
        <title>Whole genomes of Flavobacteriaceae.</title>
        <authorList>
            <person name="Stine C."/>
            <person name="Li C."/>
            <person name="Tadesse D."/>
        </authorList>
    </citation>
    <scope>NUCLEOTIDE SEQUENCE [LARGE SCALE GENOMIC DNA]</scope>
    <source>
        <strain evidence="1 2">ATCC 35036</strain>
    </source>
</reference>
<sequence length="86" mass="9527">MTSKGFLKNILAYKKNTYKTPKPLGHAAKKKKAPTPQTVQAGLPFFAVGLSRAHGALLYPSCGQPPTDSLYSRIFFQTTFFSFSHF</sequence>
<accession>A0A2H3KKT8</accession>
<gene>
    <name evidence="1" type="ORF">B0A77_03690</name>
</gene>
<proteinExistence type="predicted"/>
<dbReference type="AlphaFoldDB" id="A0A2H3KKT8"/>
<name>A0A2H3KKT8_9FLAO</name>
<dbReference type="EMBL" id="PCMW01000021">
    <property type="protein sequence ID" value="PDS25877.1"/>
    <property type="molecule type" value="Genomic_DNA"/>
</dbReference>
<dbReference type="Proteomes" id="UP000220828">
    <property type="component" value="Unassembled WGS sequence"/>
</dbReference>
<protein>
    <submittedName>
        <fullName evidence="1">Uncharacterized protein</fullName>
    </submittedName>
</protein>
<evidence type="ECO:0000313" key="2">
    <source>
        <dbReference type="Proteomes" id="UP000220828"/>
    </source>
</evidence>
<comment type="caution">
    <text evidence="1">The sequence shown here is derived from an EMBL/GenBank/DDBJ whole genome shotgun (WGS) entry which is preliminary data.</text>
</comment>
<evidence type="ECO:0000313" key="1">
    <source>
        <dbReference type="EMBL" id="PDS25877.1"/>
    </source>
</evidence>
<organism evidence="1 2">
    <name type="scientific">Flavobacterium branchiophilum</name>
    <dbReference type="NCBI Taxonomy" id="55197"/>
    <lineage>
        <taxon>Bacteria</taxon>
        <taxon>Pseudomonadati</taxon>
        <taxon>Bacteroidota</taxon>
        <taxon>Flavobacteriia</taxon>
        <taxon>Flavobacteriales</taxon>
        <taxon>Flavobacteriaceae</taxon>
        <taxon>Flavobacterium</taxon>
    </lineage>
</organism>